<dbReference type="PANTHER" id="PTHR30252:SF4">
    <property type="entry name" value="CARBON STARVATION"/>
    <property type="match status" value="1"/>
</dbReference>
<keyword evidence="4 7" id="KW-0812">Transmembrane</keyword>
<evidence type="ECO:0000256" key="4">
    <source>
        <dbReference type="ARBA" id="ARBA00022692"/>
    </source>
</evidence>
<feature type="transmembrane region" description="Helical" evidence="7">
    <location>
        <begin position="125"/>
        <end position="150"/>
    </location>
</feature>
<gene>
    <name evidence="9" type="ORF">PRLR5076_19810</name>
</gene>
<evidence type="ECO:0000256" key="3">
    <source>
        <dbReference type="ARBA" id="ARBA00022475"/>
    </source>
</evidence>
<feature type="domain" description="CstA N-terminal" evidence="8">
    <location>
        <begin position="151"/>
        <end position="290"/>
    </location>
</feature>
<comment type="similarity">
    <text evidence="2">Belongs to the peptide transporter carbon starvation (CstA) (TC 2.A.114) family.</text>
</comment>
<feature type="transmembrane region" description="Helical" evidence="7">
    <location>
        <begin position="481"/>
        <end position="502"/>
    </location>
</feature>
<feature type="transmembrane region" description="Helical" evidence="7">
    <location>
        <begin position="450"/>
        <end position="469"/>
    </location>
</feature>
<keyword evidence="6 7" id="KW-0472">Membrane</keyword>
<keyword evidence="5 7" id="KW-1133">Transmembrane helix</keyword>
<dbReference type="RefSeq" id="WP_223928871.1">
    <property type="nucleotide sequence ID" value="NZ_BPTU01000001.1"/>
</dbReference>
<name>A0A9R1CYJ3_9BACT</name>
<accession>A0A9R1CYJ3</accession>
<evidence type="ECO:0000256" key="5">
    <source>
        <dbReference type="ARBA" id="ARBA00022989"/>
    </source>
</evidence>
<evidence type="ECO:0000256" key="7">
    <source>
        <dbReference type="SAM" id="Phobius"/>
    </source>
</evidence>
<reference evidence="9" key="1">
    <citation type="journal article" date="2022" name="Int. J. Syst. Evol. Microbiol.">
        <title>Prevotella lacticifex sp. nov., isolated from the rumen of cows.</title>
        <authorList>
            <person name="Shinkai T."/>
            <person name="Ikeyama N."/>
            <person name="Kumagai M."/>
            <person name="Ohmori H."/>
            <person name="Sakamoto M."/>
            <person name="Ohkuma M."/>
            <person name="Mitsumori M."/>
        </authorList>
    </citation>
    <scope>NUCLEOTIDE SEQUENCE</scope>
    <source>
        <strain evidence="9">R5076</strain>
    </source>
</reference>
<feature type="transmembrane region" description="Helical" evidence="7">
    <location>
        <begin position="348"/>
        <end position="370"/>
    </location>
</feature>
<organism evidence="9 10">
    <name type="scientific">Prevotella lacticifex</name>
    <dbReference type="NCBI Taxonomy" id="2854755"/>
    <lineage>
        <taxon>Bacteria</taxon>
        <taxon>Pseudomonadati</taxon>
        <taxon>Bacteroidota</taxon>
        <taxon>Bacteroidia</taxon>
        <taxon>Bacteroidales</taxon>
        <taxon>Prevotellaceae</taxon>
        <taxon>Prevotella</taxon>
    </lineage>
</organism>
<evidence type="ECO:0000313" key="10">
    <source>
        <dbReference type="Proteomes" id="UP000825483"/>
    </source>
</evidence>
<feature type="transmembrane region" description="Helical" evidence="7">
    <location>
        <begin position="276"/>
        <end position="300"/>
    </location>
</feature>
<dbReference type="Proteomes" id="UP000825483">
    <property type="component" value="Unassembled WGS sequence"/>
</dbReference>
<evidence type="ECO:0000256" key="2">
    <source>
        <dbReference type="ARBA" id="ARBA00007755"/>
    </source>
</evidence>
<comment type="subcellular location">
    <subcellularLocation>
        <location evidence="1">Cell membrane</location>
        <topology evidence="1">Multi-pass membrane protein</topology>
    </subcellularLocation>
</comment>
<dbReference type="GO" id="GO:0009267">
    <property type="term" value="P:cellular response to starvation"/>
    <property type="evidence" value="ECO:0007669"/>
    <property type="project" value="InterPro"/>
</dbReference>
<proteinExistence type="inferred from homology"/>
<feature type="transmembrane region" description="Helical" evidence="7">
    <location>
        <begin position="156"/>
        <end position="175"/>
    </location>
</feature>
<feature type="transmembrane region" description="Helical" evidence="7">
    <location>
        <begin position="238"/>
        <end position="255"/>
    </location>
</feature>
<dbReference type="GeneID" id="72466832"/>
<dbReference type="PANTHER" id="PTHR30252">
    <property type="entry name" value="INNER MEMBRANE PEPTIDE TRANSPORTER"/>
    <property type="match status" value="1"/>
</dbReference>
<comment type="caution">
    <text evidence="9">The sequence shown here is derived from an EMBL/GenBank/DDBJ whole genome shotgun (WGS) entry which is preliminary data.</text>
</comment>
<dbReference type="GO" id="GO:0005886">
    <property type="term" value="C:plasma membrane"/>
    <property type="evidence" value="ECO:0007669"/>
    <property type="project" value="UniProtKB-SubCell"/>
</dbReference>
<feature type="domain" description="CstA N-terminal" evidence="8">
    <location>
        <begin position="351"/>
        <end position="464"/>
    </location>
</feature>
<feature type="transmembrane region" description="Helical" evidence="7">
    <location>
        <begin position="422"/>
        <end position="443"/>
    </location>
</feature>
<keyword evidence="3" id="KW-1003">Cell membrane</keyword>
<feature type="domain" description="CstA N-terminal" evidence="8">
    <location>
        <begin position="4"/>
        <end position="142"/>
    </location>
</feature>
<feature type="transmembrane region" description="Helical" evidence="7">
    <location>
        <begin position="79"/>
        <end position="97"/>
    </location>
</feature>
<dbReference type="InterPro" id="IPR003706">
    <property type="entry name" value="CstA_N"/>
</dbReference>
<dbReference type="AlphaFoldDB" id="A0A9R1CYJ3"/>
<dbReference type="InterPro" id="IPR051605">
    <property type="entry name" value="CstA"/>
</dbReference>
<keyword evidence="10" id="KW-1185">Reference proteome</keyword>
<protein>
    <recommendedName>
        <fullName evidence="8">CstA N-terminal domain-containing protein</fullName>
    </recommendedName>
</protein>
<sequence length="511" mass="57079">MLSLTIALLALIVGYFLYGKFVEHVFQPDDRPTPAVSMADGVDYIVMPTWKVFMIQFLNIAGTGPIFGAIMGAWYGPAAYLWIIFGCIFAGAVHDYFSGMLSVRHGGANLPELVGIYLGDGTRKVMLFFSVILLMMVGVVFVLSPALILGDFCLSKTAWIIIIFVYYVLATMLPIDKIIGKIYPVFAFALLFMAVALLACLFFKMPQLPEVWTDLSNYTSSHESEKLLGTIAYFKRNPLFPCLFLTIACGAISGFHGTQSPLMARCMKSEKSGRQVFYGSMITEGIVAITWASVSMYFFYYGGWRSVVDPNIVNTFLSQFDKPDGQTLVQFFSAPKVVEYVCVGWLDIFGGILAVFGVVAAPITSGDTAFRSARLIIAAALGLSQKSIRKRLYIAIPMFLVAILMLIWQIDDPNGFNTIWNWFGWSNQSLAVFTLWTITVYLVRKGKPYWVSLLPAVFMTTVCFTFLLVSEQAFGSWIPRHYGYAFGLASIIVSIVWFAVWFRKNRTASRH</sequence>
<evidence type="ECO:0000313" key="9">
    <source>
        <dbReference type="EMBL" id="GJG59130.1"/>
    </source>
</evidence>
<feature type="transmembrane region" description="Helical" evidence="7">
    <location>
        <begin position="391"/>
        <end position="410"/>
    </location>
</feature>
<evidence type="ECO:0000256" key="1">
    <source>
        <dbReference type="ARBA" id="ARBA00004651"/>
    </source>
</evidence>
<dbReference type="Pfam" id="PF02554">
    <property type="entry name" value="CstA"/>
    <property type="match status" value="3"/>
</dbReference>
<feature type="transmembrane region" description="Helical" evidence="7">
    <location>
        <begin position="182"/>
        <end position="205"/>
    </location>
</feature>
<dbReference type="EMBL" id="BPUB01000002">
    <property type="protein sequence ID" value="GJG59130.1"/>
    <property type="molecule type" value="Genomic_DNA"/>
</dbReference>
<evidence type="ECO:0000256" key="6">
    <source>
        <dbReference type="ARBA" id="ARBA00023136"/>
    </source>
</evidence>
<evidence type="ECO:0000259" key="8">
    <source>
        <dbReference type="Pfam" id="PF02554"/>
    </source>
</evidence>